<evidence type="ECO:0000313" key="3">
    <source>
        <dbReference type="EMBL" id="KEP45323.1"/>
    </source>
</evidence>
<dbReference type="InterPro" id="IPR001461">
    <property type="entry name" value="Aspartic_peptidase_A1"/>
</dbReference>
<dbReference type="AlphaFoldDB" id="A0A074RKU1"/>
<dbReference type="OrthoDB" id="660550at2759"/>
<reference evidence="3 4" key="1">
    <citation type="submission" date="2013-12" db="EMBL/GenBank/DDBJ databases">
        <authorList>
            <person name="Cubeta M."/>
            <person name="Pakala S."/>
            <person name="Fedorova N."/>
            <person name="Thomas E."/>
            <person name="Dean R."/>
            <person name="Jabaji S."/>
            <person name="Neate S."/>
            <person name="Toda T."/>
            <person name="Tavantzis S."/>
            <person name="Vilgalys R."/>
            <person name="Bharathan N."/>
            <person name="Pakala S."/>
            <person name="Losada L.S."/>
            <person name="Zafar N."/>
            <person name="Nierman W."/>
        </authorList>
    </citation>
    <scope>NUCLEOTIDE SEQUENCE [LARGE SCALE GENOMIC DNA]</scope>
    <source>
        <strain evidence="3 4">123E</strain>
    </source>
</reference>
<feature type="domain" description="Peptidase A1" evidence="2">
    <location>
        <begin position="1"/>
        <end position="250"/>
    </location>
</feature>
<accession>A0A074RKU1</accession>
<dbReference type="GO" id="GO:0004190">
    <property type="term" value="F:aspartic-type endopeptidase activity"/>
    <property type="evidence" value="ECO:0007669"/>
    <property type="project" value="InterPro"/>
</dbReference>
<dbReference type="STRING" id="1423351.A0A074RKU1"/>
<organism evidence="3 4">
    <name type="scientific">Rhizoctonia solani 123E</name>
    <dbReference type="NCBI Taxonomy" id="1423351"/>
    <lineage>
        <taxon>Eukaryota</taxon>
        <taxon>Fungi</taxon>
        <taxon>Dikarya</taxon>
        <taxon>Basidiomycota</taxon>
        <taxon>Agaricomycotina</taxon>
        <taxon>Agaricomycetes</taxon>
        <taxon>Cantharellales</taxon>
        <taxon>Ceratobasidiaceae</taxon>
        <taxon>Rhizoctonia</taxon>
    </lineage>
</organism>
<dbReference type="GO" id="GO:0006508">
    <property type="term" value="P:proteolysis"/>
    <property type="evidence" value="ECO:0007669"/>
    <property type="project" value="UniProtKB-KW"/>
</dbReference>
<comment type="caution">
    <text evidence="3">The sequence shown here is derived from an EMBL/GenBank/DDBJ whole genome shotgun (WGS) entry which is preliminary data.</text>
</comment>
<dbReference type="PANTHER" id="PTHR47966:SF51">
    <property type="entry name" value="BETA-SITE APP-CLEAVING ENZYME, ISOFORM A-RELATED"/>
    <property type="match status" value="1"/>
</dbReference>
<protein>
    <submittedName>
        <fullName evidence="3">Putative aspartic protease</fullName>
    </submittedName>
</protein>
<dbReference type="CDD" id="cd05471">
    <property type="entry name" value="pepsin_like"/>
    <property type="match status" value="1"/>
</dbReference>
<comment type="similarity">
    <text evidence="1">Belongs to the peptidase A1 family.</text>
</comment>
<dbReference type="InterPro" id="IPR034164">
    <property type="entry name" value="Pepsin-like_dom"/>
</dbReference>
<gene>
    <name evidence="3" type="ORF">V565_288060</name>
</gene>
<feature type="non-terminal residue" evidence="3">
    <location>
        <position position="1"/>
    </location>
</feature>
<dbReference type="HOGENOM" id="CLU_038846_1_0_1"/>
<keyword evidence="3" id="KW-0378">Hydrolase</keyword>
<dbReference type="InterPro" id="IPR033121">
    <property type="entry name" value="PEPTIDASE_A1"/>
</dbReference>
<keyword evidence="4" id="KW-1185">Reference proteome</keyword>
<dbReference type="PANTHER" id="PTHR47966">
    <property type="entry name" value="BETA-SITE APP-CLEAVING ENZYME, ISOFORM A-RELATED"/>
    <property type="match status" value="1"/>
</dbReference>
<dbReference type="Pfam" id="PF00026">
    <property type="entry name" value="Asp"/>
    <property type="match status" value="2"/>
</dbReference>
<evidence type="ECO:0000256" key="1">
    <source>
        <dbReference type="ARBA" id="ARBA00007447"/>
    </source>
</evidence>
<dbReference type="EMBL" id="AZST01001952">
    <property type="protein sequence ID" value="KEP45323.1"/>
    <property type="molecule type" value="Genomic_DNA"/>
</dbReference>
<keyword evidence="3" id="KW-0645">Protease</keyword>
<evidence type="ECO:0000313" key="4">
    <source>
        <dbReference type="Proteomes" id="UP000027456"/>
    </source>
</evidence>
<evidence type="ECO:0000259" key="2">
    <source>
        <dbReference type="PROSITE" id="PS51767"/>
    </source>
</evidence>
<name>A0A074RKU1_9AGAM</name>
<dbReference type="PROSITE" id="PS51767">
    <property type="entry name" value="PEPTIDASE_A1"/>
    <property type="match status" value="1"/>
</dbReference>
<dbReference type="SUPFAM" id="SSF50630">
    <property type="entry name" value="Acid proteases"/>
    <property type="match status" value="1"/>
</dbReference>
<dbReference type="InterPro" id="IPR021109">
    <property type="entry name" value="Peptidase_aspartic_dom_sf"/>
</dbReference>
<dbReference type="Proteomes" id="UP000027456">
    <property type="component" value="Unassembled WGS sequence"/>
</dbReference>
<sequence>YARGSVSGVIYKDYVELSSLIIPDMEFGVALSTDKPSPIYDGVLGLGIRMPNNVQYMPTIMDTLVAQRAIQQNVFGLSFEPTTPQGPVIGELTFGVYDILMCPCRHWSFEQFIQYGNQLLQPLSIGALDSGATLIYISHQAFEVYSRSLQGSRVAGCELLEIPQTSLSKMKSLYFHINDVSYEFTREAQLWPQRLNHLVRGRADRHYSVINTIAGFASPGVSLPDVIFGYTFMKRFYTAYDRNDLMVGFAYTPSTYANVY</sequence>
<dbReference type="Gene3D" id="2.40.70.10">
    <property type="entry name" value="Acid Proteases"/>
    <property type="match status" value="2"/>
</dbReference>
<proteinExistence type="inferred from homology"/>